<sequence length="161" mass="17291">MVELSHYQRIIVGVDGSKQARLALEKAIAVAQRNQAALFIVSVLDLGKLIGVGQAQFGFGALDQEVLDEVKSKMERRVASYHDLAIKAGVPRVEMHVTFGNPKLELAKNLPSLFKADLIILGATGSNAVSRMLMGSNASYVVANAQIDVIIVRTDSTNETG</sequence>
<dbReference type="InterPro" id="IPR014729">
    <property type="entry name" value="Rossmann-like_a/b/a_fold"/>
</dbReference>
<dbReference type="EMBL" id="WNJO01000015">
    <property type="protein sequence ID" value="MTV83042.1"/>
    <property type="molecule type" value="Genomic_DNA"/>
</dbReference>
<dbReference type="Proteomes" id="UP000466388">
    <property type="component" value="Unassembled WGS sequence"/>
</dbReference>
<evidence type="ECO:0000256" key="1">
    <source>
        <dbReference type="ARBA" id="ARBA00008791"/>
    </source>
</evidence>
<dbReference type="SUPFAM" id="SSF52402">
    <property type="entry name" value="Adenine nucleotide alpha hydrolases-like"/>
    <property type="match status" value="1"/>
</dbReference>
<keyword evidence="4" id="KW-1185">Reference proteome</keyword>
<dbReference type="PANTHER" id="PTHR46268">
    <property type="entry name" value="STRESS RESPONSE PROTEIN NHAX"/>
    <property type="match status" value="1"/>
</dbReference>
<dbReference type="RefSeq" id="WP_155432307.1">
    <property type="nucleotide sequence ID" value="NZ_WNJO01000015.1"/>
</dbReference>
<feature type="domain" description="UspA" evidence="2">
    <location>
        <begin position="7"/>
        <end position="153"/>
    </location>
</feature>
<dbReference type="InterPro" id="IPR006015">
    <property type="entry name" value="Universal_stress_UspA"/>
</dbReference>
<organism evidence="3 4">
    <name type="scientific">Secundilactobacillus folii</name>
    <dbReference type="NCBI Taxonomy" id="2678357"/>
    <lineage>
        <taxon>Bacteria</taxon>
        <taxon>Bacillati</taxon>
        <taxon>Bacillota</taxon>
        <taxon>Bacilli</taxon>
        <taxon>Lactobacillales</taxon>
        <taxon>Lactobacillaceae</taxon>
        <taxon>Secundilactobacillus</taxon>
    </lineage>
</organism>
<evidence type="ECO:0000313" key="4">
    <source>
        <dbReference type="Proteomes" id="UP000466388"/>
    </source>
</evidence>
<dbReference type="CDD" id="cd00293">
    <property type="entry name" value="USP-like"/>
    <property type="match status" value="1"/>
</dbReference>
<accession>A0A7X3C3Z6</accession>
<evidence type="ECO:0000259" key="2">
    <source>
        <dbReference type="Pfam" id="PF00582"/>
    </source>
</evidence>
<gene>
    <name evidence="3" type="ORF">GM612_10435</name>
</gene>
<dbReference type="PRINTS" id="PR01438">
    <property type="entry name" value="UNVRSLSTRESS"/>
</dbReference>
<dbReference type="PANTHER" id="PTHR46268:SF6">
    <property type="entry name" value="UNIVERSAL STRESS PROTEIN UP12"/>
    <property type="match status" value="1"/>
</dbReference>
<dbReference type="Gene3D" id="3.40.50.620">
    <property type="entry name" value="HUPs"/>
    <property type="match status" value="1"/>
</dbReference>
<proteinExistence type="inferred from homology"/>
<dbReference type="InterPro" id="IPR006016">
    <property type="entry name" value="UspA"/>
</dbReference>
<evidence type="ECO:0000313" key="3">
    <source>
        <dbReference type="EMBL" id="MTV83042.1"/>
    </source>
</evidence>
<reference evidence="3 4" key="1">
    <citation type="submission" date="2019-11" db="EMBL/GenBank/DDBJ databases">
        <title>Lactobacillus sp. nov. CRM56-3, isolated from fermented tea leaves.</title>
        <authorList>
            <person name="Phuengjayaem S."/>
            <person name="Tanasupawat S."/>
        </authorList>
    </citation>
    <scope>NUCLEOTIDE SEQUENCE [LARGE SCALE GENOMIC DNA]</scope>
    <source>
        <strain evidence="3 4">CRM56-3</strain>
    </source>
</reference>
<name>A0A7X3C3Z6_9LACO</name>
<protein>
    <submittedName>
        <fullName evidence="3">Universal stress protein</fullName>
    </submittedName>
</protein>
<comment type="caution">
    <text evidence="3">The sequence shown here is derived from an EMBL/GenBank/DDBJ whole genome shotgun (WGS) entry which is preliminary data.</text>
</comment>
<comment type="similarity">
    <text evidence="1">Belongs to the universal stress protein A family.</text>
</comment>
<dbReference type="Pfam" id="PF00582">
    <property type="entry name" value="Usp"/>
    <property type="match status" value="1"/>
</dbReference>
<dbReference type="AlphaFoldDB" id="A0A7X3C3Z6"/>